<dbReference type="Pfam" id="PF04293">
    <property type="entry name" value="SpoVR"/>
    <property type="match status" value="1"/>
</dbReference>
<gene>
    <name evidence="3" type="ORF">H9661_03005</name>
</gene>
<reference evidence="3 4" key="1">
    <citation type="submission" date="2020-08" db="EMBL/GenBank/DDBJ databases">
        <title>A Genomic Blueprint of the Chicken Gut Microbiome.</title>
        <authorList>
            <person name="Gilroy R."/>
            <person name="Ravi A."/>
            <person name="Getino M."/>
            <person name="Pursley I."/>
            <person name="Horton D.L."/>
            <person name="Alikhan N.-F."/>
            <person name="Baker D."/>
            <person name="Gharbi K."/>
            <person name="Hall N."/>
            <person name="Watson M."/>
            <person name="Adriaenssens E.M."/>
            <person name="Foster-Nyarko E."/>
            <person name="Jarju S."/>
            <person name="Secka A."/>
            <person name="Antonio M."/>
            <person name="Oren A."/>
            <person name="Chaudhuri R."/>
            <person name="La Ragione R.M."/>
            <person name="Hildebrand F."/>
            <person name="Pallen M.J."/>
        </authorList>
    </citation>
    <scope>NUCLEOTIDE SEQUENCE [LARGE SCALE GENOMIC DNA]</scope>
    <source>
        <strain evidence="3 4">Sa3CVN1</strain>
    </source>
</reference>
<sequence length="460" mass="54256">MDYNLNDLMKWNEKIEEKAIELGLDFYPQEFEIIGFNEMLGYEAYLGMPSRYPHWSFGKSYEKNKTLYSFNLTGLPYEMVINSDPCLAYLMRENTLLLQILTMAHVYGHNDFFKNNRMFREGTKARYSLELFKLDSDTIRSYINTPGIGYEKVERILDSAHSIKLNVGRVIGQKQRTDEEIKKDIIESYKQKVENRGVLDSNKVIELPDLDKVPLEPYDDVVGFIIEHGDLEEWERSILKIVKREAEYFLPQIETKTMNEGWASFWHYTILKELNLEEELHFEFLKRHNDVVAPIVGGLNPYFVGFKIFKDLDERYGRDKIFEVREIERDSSFIRRYLTRDLCEELNLFQYGKRSFDYVIEEVSDEDGWEEIRDNLAFNSGLGMIPYIRVVDLNKKNNMLTLEHVFDGRELELIYAKETLKHIQCLWGHTVRLISKSKDGNNFIINCDDGKITIIDSNKS</sequence>
<evidence type="ECO:0000313" key="4">
    <source>
        <dbReference type="Proteomes" id="UP000627781"/>
    </source>
</evidence>
<name>A0ABR8PQ73_9CLOT</name>
<feature type="domain" description="SpoVR protein-like N-terminal" evidence="1">
    <location>
        <begin position="2"/>
        <end position="382"/>
    </location>
</feature>
<protein>
    <submittedName>
        <fullName evidence="3">SpoVR family protein</fullName>
    </submittedName>
</protein>
<feature type="domain" description="SpoVR-like C-terminal" evidence="2">
    <location>
        <begin position="386"/>
        <end position="436"/>
    </location>
</feature>
<dbReference type="Proteomes" id="UP000627781">
    <property type="component" value="Unassembled WGS sequence"/>
</dbReference>
<evidence type="ECO:0000313" key="3">
    <source>
        <dbReference type="EMBL" id="MBD7910318.1"/>
    </source>
</evidence>
<dbReference type="EMBL" id="JACSRA010000003">
    <property type="protein sequence ID" value="MBD7910318.1"/>
    <property type="molecule type" value="Genomic_DNA"/>
</dbReference>
<evidence type="ECO:0000259" key="2">
    <source>
        <dbReference type="Pfam" id="PF24755"/>
    </source>
</evidence>
<dbReference type="PANTHER" id="PTHR30029">
    <property type="entry name" value="STAGE V SPORULATION PROTEIN R"/>
    <property type="match status" value="1"/>
</dbReference>
<dbReference type="InterPro" id="IPR056174">
    <property type="entry name" value="SpoVR_N"/>
</dbReference>
<keyword evidence="4" id="KW-1185">Reference proteome</keyword>
<comment type="caution">
    <text evidence="3">The sequence shown here is derived from an EMBL/GenBank/DDBJ whole genome shotgun (WGS) entry which is preliminary data.</text>
</comment>
<evidence type="ECO:0000259" key="1">
    <source>
        <dbReference type="Pfam" id="PF04293"/>
    </source>
</evidence>
<dbReference type="InterPro" id="IPR057008">
    <property type="entry name" value="SpoVR-like_C"/>
</dbReference>
<dbReference type="Pfam" id="PF24755">
    <property type="entry name" value="SpoVR_C"/>
    <property type="match status" value="1"/>
</dbReference>
<dbReference type="RefSeq" id="WP_191767696.1">
    <property type="nucleotide sequence ID" value="NZ_JACSRA010000003.1"/>
</dbReference>
<dbReference type="PANTHER" id="PTHR30029:SF2">
    <property type="entry name" value="STAGE V SPORULATION PROTEIN R"/>
    <property type="match status" value="1"/>
</dbReference>
<proteinExistence type="predicted"/>
<dbReference type="InterPro" id="IPR007390">
    <property type="entry name" value="Spore_V_R"/>
</dbReference>
<accession>A0ABR8PQ73</accession>
<organism evidence="3 4">
    <name type="scientific">Clostridium cibarium</name>
    <dbReference type="NCBI Taxonomy" id="2762247"/>
    <lineage>
        <taxon>Bacteria</taxon>
        <taxon>Bacillati</taxon>
        <taxon>Bacillota</taxon>
        <taxon>Clostridia</taxon>
        <taxon>Eubacteriales</taxon>
        <taxon>Clostridiaceae</taxon>
        <taxon>Clostridium</taxon>
    </lineage>
</organism>